<evidence type="ECO:0000256" key="5">
    <source>
        <dbReference type="ARBA" id="ARBA00023065"/>
    </source>
</evidence>
<dbReference type="AlphaFoldDB" id="K1R304"/>
<dbReference type="PANTHER" id="PTHR46480:SF1">
    <property type="entry name" value="VOLTAGE-GATED HYDROGEN CHANNEL 1"/>
    <property type="match status" value="1"/>
</dbReference>
<reference evidence="8" key="1">
    <citation type="journal article" date="2012" name="Nature">
        <title>The oyster genome reveals stress adaptation and complexity of shell formation.</title>
        <authorList>
            <person name="Zhang G."/>
            <person name="Fang X."/>
            <person name="Guo X."/>
            <person name="Li L."/>
            <person name="Luo R."/>
            <person name="Xu F."/>
            <person name="Yang P."/>
            <person name="Zhang L."/>
            <person name="Wang X."/>
            <person name="Qi H."/>
            <person name="Xiong Z."/>
            <person name="Que H."/>
            <person name="Xie Y."/>
            <person name="Holland P.W."/>
            <person name="Paps J."/>
            <person name="Zhu Y."/>
            <person name="Wu F."/>
            <person name="Chen Y."/>
            <person name="Wang J."/>
            <person name="Peng C."/>
            <person name="Meng J."/>
            <person name="Yang L."/>
            <person name="Liu J."/>
            <person name="Wen B."/>
            <person name="Zhang N."/>
            <person name="Huang Z."/>
            <person name="Zhu Q."/>
            <person name="Feng Y."/>
            <person name="Mount A."/>
            <person name="Hedgecock D."/>
            <person name="Xu Z."/>
            <person name="Liu Y."/>
            <person name="Domazet-Loso T."/>
            <person name="Du Y."/>
            <person name="Sun X."/>
            <person name="Zhang S."/>
            <person name="Liu B."/>
            <person name="Cheng P."/>
            <person name="Jiang X."/>
            <person name="Li J."/>
            <person name="Fan D."/>
            <person name="Wang W."/>
            <person name="Fu W."/>
            <person name="Wang T."/>
            <person name="Wang B."/>
            <person name="Zhang J."/>
            <person name="Peng Z."/>
            <person name="Li Y."/>
            <person name="Li N."/>
            <person name="Wang J."/>
            <person name="Chen M."/>
            <person name="He Y."/>
            <person name="Tan F."/>
            <person name="Song X."/>
            <person name="Zheng Q."/>
            <person name="Huang R."/>
            <person name="Yang H."/>
            <person name="Du X."/>
            <person name="Chen L."/>
            <person name="Yang M."/>
            <person name="Gaffney P.M."/>
            <person name="Wang S."/>
            <person name="Luo L."/>
            <person name="She Z."/>
            <person name="Ming Y."/>
            <person name="Huang W."/>
            <person name="Zhang S."/>
            <person name="Huang B."/>
            <person name="Zhang Y."/>
            <person name="Qu T."/>
            <person name="Ni P."/>
            <person name="Miao G."/>
            <person name="Wang J."/>
            <person name="Wang Q."/>
            <person name="Steinberg C.E."/>
            <person name="Wang H."/>
            <person name="Li N."/>
            <person name="Qian L."/>
            <person name="Zhang G."/>
            <person name="Li Y."/>
            <person name="Yang H."/>
            <person name="Liu X."/>
            <person name="Wang J."/>
            <person name="Yin Y."/>
            <person name="Wang J."/>
        </authorList>
    </citation>
    <scope>NUCLEOTIDE SEQUENCE [LARGE SCALE GENOMIC DNA]</scope>
    <source>
        <strain evidence="8">05x7-T-G4-1.051#20</strain>
    </source>
</reference>
<keyword evidence="3" id="KW-0472">Membrane</keyword>
<accession>K1R304</accession>
<evidence type="ECO:0000256" key="1">
    <source>
        <dbReference type="ARBA" id="ARBA00004651"/>
    </source>
</evidence>
<evidence type="ECO:0000256" key="3">
    <source>
        <dbReference type="ARBA" id="ARBA00022475"/>
    </source>
</evidence>
<protein>
    <recommendedName>
        <fullName evidence="9">Voltage-gated hydrogen channel 1</fullName>
    </recommendedName>
</protein>
<keyword evidence="3" id="KW-1003">Cell membrane</keyword>
<evidence type="ECO:0008006" key="9">
    <source>
        <dbReference type="Google" id="ProtNLM"/>
    </source>
</evidence>
<dbReference type="InterPro" id="IPR031846">
    <property type="entry name" value="Hvcn1"/>
</dbReference>
<dbReference type="InParanoid" id="K1R304"/>
<evidence type="ECO:0000256" key="6">
    <source>
        <dbReference type="ARBA" id="ARBA00023303"/>
    </source>
</evidence>
<feature type="region of interest" description="Disordered" evidence="7">
    <location>
        <begin position="183"/>
        <end position="204"/>
    </location>
</feature>
<keyword evidence="5" id="KW-0406">Ion transport</keyword>
<dbReference type="GO" id="GO:0030171">
    <property type="term" value="F:voltage-gated proton channel activity"/>
    <property type="evidence" value="ECO:0007669"/>
    <property type="project" value="InterPro"/>
</dbReference>
<name>K1R304_MAGGI</name>
<dbReference type="PANTHER" id="PTHR46480">
    <property type="entry name" value="F20B24.22"/>
    <property type="match status" value="1"/>
</dbReference>
<evidence type="ECO:0000256" key="4">
    <source>
        <dbReference type="ARBA" id="ARBA00022882"/>
    </source>
</evidence>
<keyword evidence="6" id="KW-0407">Ion channel</keyword>
<evidence type="ECO:0000256" key="2">
    <source>
        <dbReference type="ARBA" id="ARBA00022448"/>
    </source>
</evidence>
<organism evidence="8">
    <name type="scientific">Magallana gigas</name>
    <name type="common">Pacific oyster</name>
    <name type="synonym">Crassostrea gigas</name>
    <dbReference type="NCBI Taxonomy" id="29159"/>
    <lineage>
        <taxon>Eukaryota</taxon>
        <taxon>Metazoa</taxon>
        <taxon>Spiralia</taxon>
        <taxon>Lophotrochozoa</taxon>
        <taxon>Mollusca</taxon>
        <taxon>Bivalvia</taxon>
        <taxon>Autobranchia</taxon>
        <taxon>Pteriomorphia</taxon>
        <taxon>Ostreida</taxon>
        <taxon>Ostreoidea</taxon>
        <taxon>Ostreidae</taxon>
        <taxon>Magallana</taxon>
    </lineage>
</organism>
<comment type="subcellular location">
    <subcellularLocation>
        <location evidence="1">Cell membrane</location>
        <topology evidence="1">Multi-pass membrane protein</topology>
    </subcellularLocation>
</comment>
<evidence type="ECO:0000313" key="8">
    <source>
        <dbReference type="EMBL" id="EKC28226.1"/>
    </source>
</evidence>
<evidence type="ECO:0000256" key="7">
    <source>
        <dbReference type="SAM" id="MobiDB-lite"/>
    </source>
</evidence>
<keyword evidence="2" id="KW-0813">Transport</keyword>
<dbReference type="HOGENOM" id="CLU_1344421_0_0_1"/>
<dbReference type="GO" id="GO:0005886">
    <property type="term" value="C:plasma membrane"/>
    <property type="evidence" value="ECO:0007669"/>
    <property type="project" value="UniProtKB-SubCell"/>
</dbReference>
<proteinExistence type="predicted"/>
<dbReference type="GO" id="GO:0034702">
    <property type="term" value="C:monoatomic ion channel complex"/>
    <property type="evidence" value="ECO:0007669"/>
    <property type="project" value="UniProtKB-KW"/>
</dbReference>
<sequence>MKRKMEMFDGVVVIASFILDIVFIKGLTVYPLEETVQILAFLMPWRVIRVANSLVMAVLDQAHLQLKMVYKEKKAIEEKLEISDDNNRYNKDVVNALRGLCEMEGIPSYKVLKTICSCESPSKKKKKDGSFKKKITKKVNCLGSGVDRGSCPYGNIPDMNEVTLEHLNRIANKANFKSTFEDVNEASDSEAESGSLLDKNYNEP</sequence>
<gene>
    <name evidence="8" type="ORF">CGI_10019464</name>
</gene>
<dbReference type="EMBL" id="JH816852">
    <property type="protein sequence ID" value="EKC28226.1"/>
    <property type="molecule type" value="Genomic_DNA"/>
</dbReference>
<keyword evidence="4" id="KW-0851">Voltage-gated channel</keyword>